<comment type="caution">
    <text evidence="17">The sequence shown here is derived from an EMBL/GenBank/DDBJ whole genome shotgun (WGS) entry which is preliminary data.</text>
</comment>
<protein>
    <recommendedName>
        <fullName evidence="16">CFEM domain-containing protein</fullName>
    </recommendedName>
</protein>
<feature type="disulfide bond" evidence="14">
    <location>
        <begin position="4"/>
        <end position="44"/>
    </location>
</feature>
<keyword evidence="14" id="KW-0408">Iron</keyword>
<evidence type="ECO:0000256" key="11">
    <source>
        <dbReference type="ARBA" id="ARBA00023157"/>
    </source>
</evidence>
<feature type="transmembrane region" description="Helical" evidence="15">
    <location>
        <begin position="141"/>
        <end position="168"/>
    </location>
</feature>
<evidence type="ECO:0000256" key="14">
    <source>
        <dbReference type="PROSITE-ProRule" id="PRU01356"/>
    </source>
</evidence>
<dbReference type="InterPro" id="IPR052337">
    <property type="entry name" value="SAT4-like"/>
</dbReference>
<evidence type="ECO:0000256" key="15">
    <source>
        <dbReference type="SAM" id="Phobius"/>
    </source>
</evidence>
<dbReference type="InterPro" id="IPR008427">
    <property type="entry name" value="Extracellular_membr_CFEM_dom"/>
</dbReference>
<feature type="transmembrane region" description="Helical" evidence="15">
    <location>
        <begin position="180"/>
        <end position="209"/>
    </location>
</feature>
<reference evidence="17 18" key="1">
    <citation type="submission" date="2024-07" db="EMBL/GenBank/DDBJ databases">
        <title>Section-level genome sequencing and comparative genomics of Aspergillus sections Usti and Cavernicolus.</title>
        <authorList>
            <consortium name="Lawrence Berkeley National Laboratory"/>
            <person name="Nybo J.L."/>
            <person name="Vesth T.C."/>
            <person name="Theobald S."/>
            <person name="Frisvad J.C."/>
            <person name="Larsen T.O."/>
            <person name="Kjaerboelling I."/>
            <person name="Rothschild-Mancinelli K."/>
            <person name="Lyhne E.K."/>
            <person name="Kogle M.E."/>
            <person name="Barry K."/>
            <person name="Clum A."/>
            <person name="Na H."/>
            <person name="Ledsgaard L."/>
            <person name="Lin J."/>
            <person name="Lipzen A."/>
            <person name="Kuo A."/>
            <person name="Riley R."/>
            <person name="Mondo S."/>
            <person name="Labutti K."/>
            <person name="Haridas S."/>
            <person name="Pangalinan J."/>
            <person name="Salamov A.A."/>
            <person name="Simmons B.A."/>
            <person name="Magnuson J.K."/>
            <person name="Chen J."/>
            <person name="Drula E."/>
            <person name="Henrissat B."/>
            <person name="Wiebenga A."/>
            <person name="Lubbers R.J."/>
            <person name="Gomes A.C."/>
            <person name="Makela M.R."/>
            <person name="Stajich J."/>
            <person name="Grigoriev I.V."/>
            <person name="Mortensen U.H."/>
            <person name="De Vries R.P."/>
            <person name="Baker S.E."/>
            <person name="Andersen M.R."/>
        </authorList>
    </citation>
    <scope>NUCLEOTIDE SEQUENCE [LARGE SCALE GENOMIC DNA]</scope>
    <source>
        <strain evidence="17 18">CBS 588.65</strain>
    </source>
</reference>
<name>A0ABR4I4J5_9EURO</name>
<keyword evidence="14" id="KW-0349">Heme</keyword>
<comment type="similarity">
    <text evidence="13">Belongs to the SAT4 family.</text>
</comment>
<dbReference type="Proteomes" id="UP001610334">
    <property type="component" value="Unassembled WGS sequence"/>
</dbReference>
<feature type="transmembrane region" description="Helical" evidence="15">
    <location>
        <begin position="221"/>
        <end position="240"/>
    </location>
</feature>
<keyword evidence="9 15" id="KW-1133">Transmembrane helix</keyword>
<sequence length="434" mass="47965">MPSCATICMETALGGSPCAPIDTQCICADTALQGNISSCIVITCTVKEALASQNVSNTMCGIEPRDISHITPIVTSVFMSLAIAATLVRCFGSRHHFGPEDIFALLALLLAIPMGALEYPMAKDGYGKDIWSLPFDNITRIIKFTWVLQLLYIPALASTKMAFLCLYLRIFPSEGIRRVIWVLIAINVLYFLAYFLPTAFNCLPVSYIWTKWTGETEGSCLNFNAFGIANAATNIALDLAVIGLPLHKIAGLSVSLSKKIMLLSMFGLGFFVTVVSILRLRVVITYATSTNATYDTVPTSYWSIVECFTGIVCINIPPIRRLYRKIAHFLFGTAHTEEELYQDATPGTGPSAESKKRKPRMELSILKTVDTTVRHEEVDKGMETDTEYLVHERDQRFQFFVPQWVTPRVTRRSPGNVLYSSGPITVVESGLVVP</sequence>
<evidence type="ECO:0000256" key="12">
    <source>
        <dbReference type="ARBA" id="ARBA00023288"/>
    </source>
</evidence>
<evidence type="ECO:0000256" key="6">
    <source>
        <dbReference type="ARBA" id="ARBA00022622"/>
    </source>
</evidence>
<evidence type="ECO:0000313" key="18">
    <source>
        <dbReference type="Proteomes" id="UP001610334"/>
    </source>
</evidence>
<keyword evidence="8" id="KW-0732">Signal</keyword>
<evidence type="ECO:0000256" key="10">
    <source>
        <dbReference type="ARBA" id="ARBA00023136"/>
    </source>
</evidence>
<feature type="transmembrane region" description="Helical" evidence="15">
    <location>
        <begin position="300"/>
        <end position="319"/>
    </location>
</feature>
<dbReference type="PANTHER" id="PTHR33048">
    <property type="entry name" value="PTH11-LIKE INTEGRAL MEMBRANE PROTEIN (AFU_ORTHOLOGUE AFUA_5G11245)"/>
    <property type="match status" value="1"/>
</dbReference>
<accession>A0ABR4I4J5</accession>
<evidence type="ECO:0000256" key="13">
    <source>
        <dbReference type="ARBA" id="ARBA00038359"/>
    </source>
</evidence>
<feature type="disulfide bond" evidence="14">
    <location>
        <begin position="27"/>
        <end position="60"/>
    </location>
</feature>
<keyword evidence="18" id="KW-1185">Reference proteome</keyword>
<organism evidence="17 18">
    <name type="scientific">Aspergillus granulosus</name>
    <dbReference type="NCBI Taxonomy" id="176169"/>
    <lineage>
        <taxon>Eukaryota</taxon>
        <taxon>Fungi</taxon>
        <taxon>Dikarya</taxon>
        <taxon>Ascomycota</taxon>
        <taxon>Pezizomycotina</taxon>
        <taxon>Eurotiomycetes</taxon>
        <taxon>Eurotiomycetidae</taxon>
        <taxon>Eurotiales</taxon>
        <taxon>Aspergillaceae</taxon>
        <taxon>Aspergillus</taxon>
        <taxon>Aspergillus subgen. Nidulantes</taxon>
    </lineage>
</organism>
<gene>
    <name evidence="17" type="ORF">BJX63DRAFT_427222</name>
</gene>
<dbReference type="Pfam" id="PF05730">
    <property type="entry name" value="CFEM"/>
    <property type="match status" value="1"/>
</dbReference>
<evidence type="ECO:0000256" key="1">
    <source>
        <dbReference type="ARBA" id="ARBA00004141"/>
    </source>
</evidence>
<evidence type="ECO:0000313" key="17">
    <source>
        <dbReference type="EMBL" id="KAL2822666.1"/>
    </source>
</evidence>
<keyword evidence="14" id="KW-0479">Metal-binding</keyword>
<dbReference type="InterPro" id="IPR049326">
    <property type="entry name" value="Rhodopsin_dom_fungi"/>
</dbReference>
<keyword evidence="11 14" id="KW-1015">Disulfide bond</keyword>
<feature type="transmembrane region" description="Helical" evidence="15">
    <location>
        <begin position="260"/>
        <end position="280"/>
    </location>
</feature>
<evidence type="ECO:0000256" key="8">
    <source>
        <dbReference type="ARBA" id="ARBA00022729"/>
    </source>
</evidence>
<keyword evidence="6" id="KW-0325">Glycoprotein</keyword>
<keyword evidence="7 15" id="KW-0812">Transmembrane</keyword>
<feature type="disulfide bond" evidence="14">
    <location>
        <begin position="8"/>
        <end position="39"/>
    </location>
</feature>
<keyword evidence="5" id="KW-0964">Secreted</keyword>
<proteinExistence type="inferred from homology"/>
<keyword evidence="10 15" id="KW-0472">Membrane</keyword>
<dbReference type="PROSITE" id="PS52012">
    <property type="entry name" value="CFEM"/>
    <property type="match status" value="1"/>
</dbReference>
<evidence type="ECO:0000256" key="4">
    <source>
        <dbReference type="ARBA" id="ARBA00010031"/>
    </source>
</evidence>
<feature type="binding site" description="axial binding residue" evidence="14">
    <location>
        <position position="22"/>
    </location>
    <ligand>
        <name>heme</name>
        <dbReference type="ChEBI" id="CHEBI:30413"/>
    </ligand>
    <ligandPart>
        <name>Fe</name>
        <dbReference type="ChEBI" id="CHEBI:18248"/>
    </ligandPart>
</feature>
<evidence type="ECO:0000256" key="5">
    <source>
        <dbReference type="ARBA" id="ARBA00022525"/>
    </source>
</evidence>
<feature type="transmembrane region" description="Helical" evidence="15">
    <location>
        <begin position="73"/>
        <end position="91"/>
    </location>
</feature>
<dbReference type="Pfam" id="PF20684">
    <property type="entry name" value="Fung_rhodopsin"/>
    <property type="match status" value="1"/>
</dbReference>
<feature type="transmembrane region" description="Helical" evidence="15">
    <location>
        <begin position="103"/>
        <end position="121"/>
    </location>
</feature>
<comment type="subcellular location">
    <subcellularLocation>
        <location evidence="2">Membrane</location>
        <topology evidence="2">Lipid-anchor</topology>
        <topology evidence="2">GPI-anchor</topology>
    </subcellularLocation>
    <subcellularLocation>
        <location evidence="1">Membrane</location>
        <topology evidence="1">Multi-pass membrane protein</topology>
    </subcellularLocation>
    <subcellularLocation>
        <location evidence="3">Secreted</location>
    </subcellularLocation>
</comment>
<evidence type="ECO:0000256" key="7">
    <source>
        <dbReference type="ARBA" id="ARBA00022692"/>
    </source>
</evidence>
<evidence type="ECO:0000256" key="3">
    <source>
        <dbReference type="ARBA" id="ARBA00004613"/>
    </source>
</evidence>
<evidence type="ECO:0000256" key="2">
    <source>
        <dbReference type="ARBA" id="ARBA00004589"/>
    </source>
</evidence>
<keyword evidence="6" id="KW-0336">GPI-anchor</keyword>
<dbReference type="EMBL" id="JBFXLT010000002">
    <property type="protein sequence ID" value="KAL2822666.1"/>
    <property type="molecule type" value="Genomic_DNA"/>
</dbReference>
<dbReference type="PANTHER" id="PTHR33048:SF143">
    <property type="entry name" value="EXTRACELLULAR MEMBRANE PROTEIN CFEM DOMAIN-CONTAINING PROTEIN-RELATED"/>
    <property type="match status" value="1"/>
</dbReference>
<keyword evidence="12" id="KW-0449">Lipoprotein</keyword>
<feature type="domain" description="CFEM" evidence="16">
    <location>
        <begin position="1"/>
        <end position="86"/>
    </location>
</feature>
<feature type="disulfide bond" evidence="14">
    <location>
        <begin position="18"/>
        <end position="25"/>
    </location>
</feature>
<evidence type="ECO:0000256" key="9">
    <source>
        <dbReference type="ARBA" id="ARBA00022989"/>
    </source>
</evidence>
<comment type="similarity">
    <text evidence="4">Belongs to the RBT5 family.</text>
</comment>
<evidence type="ECO:0000259" key="16">
    <source>
        <dbReference type="PROSITE" id="PS52012"/>
    </source>
</evidence>